<evidence type="ECO:0000313" key="1">
    <source>
        <dbReference type="EMBL" id="KAI1879667.1"/>
    </source>
</evidence>
<gene>
    <name evidence="1" type="ORF">JX265_002621</name>
</gene>
<protein>
    <submittedName>
        <fullName evidence="1">Uncharacterized protein</fullName>
    </submittedName>
</protein>
<reference evidence="1" key="1">
    <citation type="submission" date="2021-03" db="EMBL/GenBank/DDBJ databases">
        <title>Revisited historic fungal species revealed as producer of novel bioactive compounds through whole genome sequencing and comparative genomics.</title>
        <authorList>
            <person name="Vignolle G.A."/>
            <person name="Hochenegger N."/>
            <person name="Mach R.L."/>
            <person name="Mach-Aigner A.R."/>
            <person name="Javad Rahimi M."/>
            <person name="Salim K.A."/>
            <person name="Chan C.M."/>
            <person name="Lim L.B.L."/>
            <person name="Cai F."/>
            <person name="Druzhinina I.S."/>
            <person name="U'Ren J.M."/>
            <person name="Derntl C."/>
        </authorList>
    </citation>
    <scope>NUCLEOTIDE SEQUENCE</scope>
    <source>
        <strain evidence="1">TUCIM 5799</strain>
    </source>
</reference>
<accession>A0A9P9WUS8</accession>
<comment type="caution">
    <text evidence="1">The sequence shown here is derived from an EMBL/GenBank/DDBJ whole genome shotgun (WGS) entry which is preliminary data.</text>
</comment>
<dbReference type="EMBL" id="JAFIMR010000004">
    <property type="protein sequence ID" value="KAI1879667.1"/>
    <property type="molecule type" value="Genomic_DNA"/>
</dbReference>
<keyword evidence="2" id="KW-1185">Reference proteome</keyword>
<dbReference type="AlphaFoldDB" id="A0A9P9WUS8"/>
<proteinExistence type="predicted"/>
<sequence>MDASQLPNVDDLLVTTDNPACTDLEGMYHARCAALQKYLVKYAWLAGGRDLTRLYENNNWYTAYGAKADALRPRREPSLAAFLADVTIPPSNAQEPARSFLWTSELSESSGIFYDGTRHELAVADPNLQGYGVEKLAVNNPK</sequence>
<dbReference type="OrthoDB" id="3029470at2759"/>
<name>A0A9P9WUS8_9PEZI</name>
<organism evidence="1 2">
    <name type="scientific">Neoarthrinium moseri</name>
    <dbReference type="NCBI Taxonomy" id="1658444"/>
    <lineage>
        <taxon>Eukaryota</taxon>
        <taxon>Fungi</taxon>
        <taxon>Dikarya</taxon>
        <taxon>Ascomycota</taxon>
        <taxon>Pezizomycotina</taxon>
        <taxon>Sordariomycetes</taxon>
        <taxon>Xylariomycetidae</taxon>
        <taxon>Amphisphaeriales</taxon>
        <taxon>Apiosporaceae</taxon>
        <taxon>Neoarthrinium</taxon>
    </lineage>
</organism>
<evidence type="ECO:0000313" key="2">
    <source>
        <dbReference type="Proteomes" id="UP000829685"/>
    </source>
</evidence>
<dbReference type="Proteomes" id="UP000829685">
    <property type="component" value="Unassembled WGS sequence"/>
</dbReference>